<organism evidence="12">
    <name type="scientific">Thrips palmi</name>
    <name type="common">Melon thrips</name>
    <dbReference type="NCBI Taxonomy" id="161013"/>
    <lineage>
        <taxon>Eukaryota</taxon>
        <taxon>Metazoa</taxon>
        <taxon>Ecdysozoa</taxon>
        <taxon>Arthropoda</taxon>
        <taxon>Hexapoda</taxon>
        <taxon>Insecta</taxon>
        <taxon>Pterygota</taxon>
        <taxon>Neoptera</taxon>
        <taxon>Paraneoptera</taxon>
        <taxon>Thysanoptera</taxon>
        <taxon>Terebrantia</taxon>
        <taxon>Thripoidea</taxon>
        <taxon>Thripidae</taxon>
        <taxon>Thrips</taxon>
    </lineage>
</organism>
<reference evidence="12" key="1">
    <citation type="submission" date="2025-08" db="UniProtKB">
        <authorList>
            <consortium name="RefSeq"/>
        </authorList>
    </citation>
    <scope>IDENTIFICATION</scope>
    <source>
        <tissue evidence="12">Total insect</tissue>
    </source>
</reference>
<dbReference type="Proteomes" id="UP000515158">
    <property type="component" value="Unplaced"/>
</dbReference>
<keyword evidence="6 10" id="KW-1133">Transmembrane helix</keyword>
<evidence type="ECO:0000256" key="8">
    <source>
        <dbReference type="ARBA" id="ARBA00023170"/>
    </source>
</evidence>
<feature type="transmembrane region" description="Helical" evidence="10">
    <location>
        <begin position="192"/>
        <end position="212"/>
    </location>
</feature>
<dbReference type="PANTHER" id="PTHR21137:SF35">
    <property type="entry name" value="ODORANT RECEPTOR 19A-RELATED"/>
    <property type="match status" value="1"/>
</dbReference>
<dbReference type="OrthoDB" id="6604226at2759"/>
<feature type="transmembrane region" description="Helical" evidence="10">
    <location>
        <begin position="283"/>
        <end position="302"/>
    </location>
</feature>
<evidence type="ECO:0000256" key="4">
    <source>
        <dbReference type="ARBA" id="ARBA00022692"/>
    </source>
</evidence>
<keyword evidence="11" id="KW-1185">Reference proteome</keyword>
<dbReference type="KEGG" id="tpal:117641173"/>
<keyword evidence="3 10" id="KW-0716">Sensory transduction</keyword>
<dbReference type="GO" id="GO:0005549">
    <property type="term" value="F:odorant binding"/>
    <property type="evidence" value="ECO:0007669"/>
    <property type="project" value="InterPro"/>
</dbReference>
<protein>
    <recommendedName>
        <fullName evidence="10">Odorant receptor</fullName>
    </recommendedName>
</protein>
<keyword evidence="5 10" id="KW-0552">Olfaction</keyword>
<name>A0A6P8ZIU3_THRPL</name>
<evidence type="ECO:0000256" key="3">
    <source>
        <dbReference type="ARBA" id="ARBA00022606"/>
    </source>
</evidence>
<keyword evidence="7 10" id="KW-0472">Membrane</keyword>
<evidence type="ECO:0000256" key="2">
    <source>
        <dbReference type="ARBA" id="ARBA00022475"/>
    </source>
</evidence>
<dbReference type="InParanoid" id="A0A6P8ZIU3"/>
<dbReference type="GO" id="GO:0007165">
    <property type="term" value="P:signal transduction"/>
    <property type="evidence" value="ECO:0007669"/>
    <property type="project" value="UniProtKB-KW"/>
</dbReference>
<proteinExistence type="inferred from homology"/>
<evidence type="ECO:0000256" key="5">
    <source>
        <dbReference type="ARBA" id="ARBA00022725"/>
    </source>
</evidence>
<evidence type="ECO:0000313" key="11">
    <source>
        <dbReference type="Proteomes" id="UP000515158"/>
    </source>
</evidence>
<evidence type="ECO:0000256" key="6">
    <source>
        <dbReference type="ARBA" id="ARBA00022989"/>
    </source>
</evidence>
<dbReference type="PANTHER" id="PTHR21137">
    <property type="entry name" value="ODORANT RECEPTOR"/>
    <property type="match status" value="1"/>
</dbReference>
<comment type="subcellular location">
    <subcellularLocation>
        <location evidence="1 10">Cell membrane</location>
        <topology evidence="1 10">Multi-pass membrane protein</topology>
    </subcellularLocation>
</comment>
<dbReference type="Pfam" id="PF02949">
    <property type="entry name" value="7tm_6"/>
    <property type="match status" value="1"/>
</dbReference>
<comment type="similarity">
    <text evidence="10">Belongs to the insect chemoreceptor superfamily. Heteromeric odorant receptor channel (TC 1.A.69) family.</text>
</comment>
<feature type="transmembrane region" description="Helical" evidence="10">
    <location>
        <begin position="25"/>
        <end position="51"/>
    </location>
</feature>
<evidence type="ECO:0000256" key="1">
    <source>
        <dbReference type="ARBA" id="ARBA00004651"/>
    </source>
</evidence>
<dbReference type="GeneID" id="117641173"/>
<evidence type="ECO:0000256" key="10">
    <source>
        <dbReference type="RuleBase" id="RU351113"/>
    </source>
</evidence>
<keyword evidence="9 10" id="KW-0807">Transducer</keyword>
<dbReference type="AlphaFoldDB" id="A0A6P8ZIU3"/>
<dbReference type="GO" id="GO:0004984">
    <property type="term" value="F:olfactory receptor activity"/>
    <property type="evidence" value="ECO:0007669"/>
    <property type="project" value="InterPro"/>
</dbReference>
<keyword evidence="2" id="KW-1003">Cell membrane</keyword>
<feature type="transmembrane region" description="Helical" evidence="10">
    <location>
        <begin position="122"/>
        <end position="146"/>
    </location>
</feature>
<keyword evidence="4 10" id="KW-0812">Transmembrane</keyword>
<dbReference type="FunCoup" id="A0A6P8ZIU3">
    <property type="interactions" value="29"/>
</dbReference>
<sequence length="378" mass="43180">MALEVVERLLRLACSWPEGRNRLRYWIGVYLLPYSFAFTIVLPAACFAAGMHASAMDRVDLLTDGVATSLCFVKLRCLQRHASTLLEVRRLLRDHFTPLEETVVMEAREANKRCERRAGRLAIGYVALYSSLSICGSIIMFFSLISGKPEDRRLTTKAPQAFLHNDYLFWPVLCGISVELYIFPIATGTFDALFLTLSLHLVCKCNILWVLLRRAQATDHANAPNRIRDCVIYHQLIIRLHKLTEGIFSGVTLYQMIYILFGVGTPGIRILNGSLNGDTSKTLFAISYVWWNICQLLTFCWFGDKVAKMSLDLSDGAFWTFEPWQQRSGHHLHLMMLRAQKPLYLTAGRFTNLTLRLCLDIMKRSYSLYSAMNRIKTA</sequence>
<dbReference type="InterPro" id="IPR004117">
    <property type="entry name" value="7tm6_olfct_rcpt"/>
</dbReference>
<evidence type="ECO:0000256" key="7">
    <source>
        <dbReference type="ARBA" id="ARBA00023136"/>
    </source>
</evidence>
<dbReference type="RefSeq" id="XP_034234204.1">
    <property type="nucleotide sequence ID" value="XM_034378313.1"/>
</dbReference>
<gene>
    <name evidence="12" type="primary">LOC117641173</name>
</gene>
<feature type="transmembrane region" description="Helical" evidence="10">
    <location>
        <begin position="167"/>
        <end position="186"/>
    </location>
</feature>
<keyword evidence="8 10" id="KW-0675">Receptor</keyword>
<feature type="transmembrane region" description="Helical" evidence="10">
    <location>
        <begin position="247"/>
        <end position="271"/>
    </location>
</feature>
<dbReference type="GO" id="GO:0005886">
    <property type="term" value="C:plasma membrane"/>
    <property type="evidence" value="ECO:0007669"/>
    <property type="project" value="UniProtKB-SubCell"/>
</dbReference>
<comment type="caution">
    <text evidence="10">Lacks conserved residue(s) required for the propagation of feature annotation.</text>
</comment>
<evidence type="ECO:0000313" key="12">
    <source>
        <dbReference type="RefSeq" id="XP_034234204.1"/>
    </source>
</evidence>
<accession>A0A6P8ZIU3</accession>
<evidence type="ECO:0000256" key="9">
    <source>
        <dbReference type="ARBA" id="ARBA00023224"/>
    </source>
</evidence>